<evidence type="ECO:0000259" key="3">
    <source>
        <dbReference type="Pfam" id="PF01370"/>
    </source>
</evidence>
<comment type="caution">
    <text evidence="4">The sequence shown here is derived from an EMBL/GenBank/DDBJ whole genome shotgun (WGS) entry which is preliminary data.</text>
</comment>
<proteinExistence type="inferred from homology"/>
<reference evidence="4 5" key="1">
    <citation type="submission" date="2020-07" db="EMBL/GenBank/DDBJ databases">
        <title>Genomic Encyclopedia of Type Strains, Phase IV (KMG-V): Genome sequencing to study the core and pangenomes of soil and plant-associated prokaryotes.</title>
        <authorList>
            <person name="Whitman W."/>
        </authorList>
    </citation>
    <scope>NUCLEOTIDE SEQUENCE [LARGE SCALE GENOMIC DNA]</scope>
    <source>
        <strain evidence="4 5">RH2WT43</strain>
    </source>
</reference>
<dbReference type="PANTHER" id="PTHR43000">
    <property type="entry name" value="DTDP-D-GLUCOSE 4,6-DEHYDRATASE-RELATED"/>
    <property type="match status" value="1"/>
</dbReference>
<dbReference type="Proteomes" id="UP000550401">
    <property type="component" value="Unassembled WGS sequence"/>
</dbReference>
<evidence type="ECO:0000313" key="5">
    <source>
        <dbReference type="Proteomes" id="UP000550401"/>
    </source>
</evidence>
<dbReference type="AlphaFoldDB" id="A0A839F5N0"/>
<dbReference type="EMBL" id="JACGXL010000004">
    <property type="protein sequence ID" value="MBA8888380.1"/>
    <property type="molecule type" value="Genomic_DNA"/>
</dbReference>
<evidence type="ECO:0000313" key="4">
    <source>
        <dbReference type="EMBL" id="MBA8888380.1"/>
    </source>
</evidence>
<dbReference type="InterPro" id="IPR001509">
    <property type="entry name" value="Epimerase_deHydtase"/>
</dbReference>
<comment type="similarity">
    <text evidence="2">Belongs to the NAD(P)-dependent epimerase/dehydratase family.</text>
</comment>
<dbReference type="EC" id="5.1.3.2" evidence="4"/>
<dbReference type="Pfam" id="PF01370">
    <property type="entry name" value="Epimerase"/>
    <property type="match status" value="1"/>
</dbReference>
<keyword evidence="5" id="KW-1185">Reference proteome</keyword>
<dbReference type="Gene3D" id="3.90.25.10">
    <property type="entry name" value="UDP-galactose 4-epimerase, domain 1"/>
    <property type="match status" value="1"/>
</dbReference>
<organism evidence="4 5">
    <name type="scientific">Dokdonella fugitiva</name>
    <dbReference type="NCBI Taxonomy" id="328517"/>
    <lineage>
        <taxon>Bacteria</taxon>
        <taxon>Pseudomonadati</taxon>
        <taxon>Pseudomonadota</taxon>
        <taxon>Gammaproteobacteria</taxon>
        <taxon>Lysobacterales</taxon>
        <taxon>Rhodanobacteraceae</taxon>
        <taxon>Dokdonella</taxon>
    </lineage>
</organism>
<dbReference type="InterPro" id="IPR036291">
    <property type="entry name" value="NAD(P)-bd_dom_sf"/>
</dbReference>
<evidence type="ECO:0000256" key="1">
    <source>
        <dbReference type="ARBA" id="ARBA00005125"/>
    </source>
</evidence>
<comment type="pathway">
    <text evidence="1">Bacterial outer membrane biogenesis; LPS O-antigen biosynthesis.</text>
</comment>
<feature type="domain" description="NAD-dependent epimerase/dehydratase" evidence="3">
    <location>
        <begin position="3"/>
        <end position="171"/>
    </location>
</feature>
<name>A0A839F5N0_9GAMM</name>
<accession>A0A839F5N0</accession>
<dbReference type="Gene3D" id="3.40.50.720">
    <property type="entry name" value="NAD(P)-binding Rossmann-like Domain"/>
    <property type="match status" value="1"/>
</dbReference>
<keyword evidence="4" id="KW-0413">Isomerase</keyword>
<sequence length="241" mass="25619">MGTVVHLASATTPGLSAATPSLEADLNIAPTLGLLGELIAHPRVRLVYVSSGGTVYGDPGGGSADESSELKPLSFYGAGKVAAETFLRCFQQRHGNPLVILRPSNVYGPGQPRYQGFGVIRTMLQHALDGTTMGIWGDGSIVRDFVYIDDVVSAMECFVADDALVGTFNVGAGVGHSLNDLVAIIERVSGRPLSVRHEAARGIDVQRIVLDTRAIRQRCGWTSTTSLEAGVATTWQWLRAQ</sequence>
<protein>
    <submittedName>
        <fullName evidence="4">UDP-glucose 4-epimerase</fullName>
        <ecNumber evidence="4">5.1.3.2</ecNumber>
    </submittedName>
</protein>
<gene>
    <name evidence="4" type="ORF">FHW12_002613</name>
</gene>
<dbReference type="GO" id="GO:0003978">
    <property type="term" value="F:UDP-glucose 4-epimerase activity"/>
    <property type="evidence" value="ECO:0007669"/>
    <property type="project" value="UniProtKB-EC"/>
</dbReference>
<dbReference type="SUPFAM" id="SSF51735">
    <property type="entry name" value="NAD(P)-binding Rossmann-fold domains"/>
    <property type="match status" value="1"/>
</dbReference>
<evidence type="ECO:0000256" key="2">
    <source>
        <dbReference type="ARBA" id="ARBA00007637"/>
    </source>
</evidence>